<dbReference type="SUPFAM" id="SSF46894">
    <property type="entry name" value="C-terminal effector domain of the bipartite response regulators"/>
    <property type="match status" value="1"/>
</dbReference>
<dbReference type="EMBL" id="JMTB01000065">
    <property type="protein sequence ID" value="KFC07286.1"/>
    <property type="molecule type" value="Genomic_DNA"/>
</dbReference>
<name>A0A085AAP1_9ENTR</name>
<proteinExistence type="predicted"/>
<protein>
    <submittedName>
        <fullName evidence="3">Putative LuxR family regulatory protein</fullName>
    </submittedName>
</protein>
<dbReference type="RefSeq" id="WP_038156324.1">
    <property type="nucleotide sequence ID" value="NZ_JMTB01000065.1"/>
</dbReference>
<dbReference type="PRINTS" id="PR00038">
    <property type="entry name" value="HTHLUXR"/>
</dbReference>
<feature type="domain" description="HTH luxR-type" evidence="2">
    <location>
        <begin position="131"/>
        <end position="196"/>
    </location>
</feature>
<keyword evidence="4" id="KW-1185">Reference proteome</keyword>
<dbReference type="GO" id="GO:0006355">
    <property type="term" value="P:regulation of DNA-templated transcription"/>
    <property type="evidence" value="ECO:0007669"/>
    <property type="project" value="InterPro"/>
</dbReference>
<dbReference type="CDD" id="cd06170">
    <property type="entry name" value="LuxR_C_like"/>
    <property type="match status" value="1"/>
</dbReference>
<dbReference type="InterPro" id="IPR036388">
    <property type="entry name" value="WH-like_DNA-bd_sf"/>
</dbReference>
<keyword evidence="1" id="KW-0238">DNA-binding</keyword>
<dbReference type="eggNOG" id="COG2197">
    <property type="taxonomic scope" value="Bacteria"/>
</dbReference>
<evidence type="ECO:0000313" key="3">
    <source>
        <dbReference type="EMBL" id="KFC07286.1"/>
    </source>
</evidence>
<dbReference type="AlphaFoldDB" id="A0A085AAP1"/>
<dbReference type="InterPro" id="IPR000792">
    <property type="entry name" value="Tscrpt_reg_LuxR_C"/>
</dbReference>
<dbReference type="InterPro" id="IPR016032">
    <property type="entry name" value="Sig_transdc_resp-reg_C-effctor"/>
</dbReference>
<comment type="caution">
    <text evidence="3">The sequence shown here is derived from an EMBL/GenBank/DDBJ whole genome shotgun (WGS) entry which is preliminary data.</text>
</comment>
<dbReference type="Pfam" id="PF00196">
    <property type="entry name" value="GerE"/>
    <property type="match status" value="1"/>
</dbReference>
<dbReference type="Gene3D" id="1.10.10.10">
    <property type="entry name" value="Winged helix-like DNA-binding domain superfamily/Winged helix DNA-binding domain"/>
    <property type="match status" value="1"/>
</dbReference>
<dbReference type="PROSITE" id="PS50043">
    <property type="entry name" value="HTH_LUXR_2"/>
    <property type="match status" value="1"/>
</dbReference>
<dbReference type="Proteomes" id="UP000028630">
    <property type="component" value="Unassembled WGS sequence"/>
</dbReference>
<dbReference type="GO" id="GO:0003677">
    <property type="term" value="F:DNA binding"/>
    <property type="evidence" value="ECO:0007669"/>
    <property type="project" value="UniProtKB-KW"/>
</dbReference>
<sequence>MYKILLLDRCHFSRQGLESWLMQVNAFAAPLSITSLSSLLLAKEHIEGWQPHLIIADLSGFAAERHQIPLISSLIRSSSPRSRLVLLQYDDFTSTDLHDASWAILDKKIALTDMMNIVDGALRSSPGINHARTVAPLLTRQEEKVLSLWMEGTSHGTIARMLNINGKTVYTYKRNIRLKLKVENRFSPFLSAAERRG</sequence>
<evidence type="ECO:0000259" key="2">
    <source>
        <dbReference type="PROSITE" id="PS50043"/>
    </source>
</evidence>
<organism evidence="3 4">
    <name type="scientific">Trabulsiella guamensis ATCC 49490</name>
    <dbReference type="NCBI Taxonomy" id="1005994"/>
    <lineage>
        <taxon>Bacteria</taxon>
        <taxon>Pseudomonadati</taxon>
        <taxon>Pseudomonadota</taxon>
        <taxon>Gammaproteobacteria</taxon>
        <taxon>Enterobacterales</taxon>
        <taxon>Enterobacteriaceae</taxon>
        <taxon>Trabulsiella</taxon>
    </lineage>
</organism>
<accession>A0A085AAP1</accession>
<evidence type="ECO:0000256" key="1">
    <source>
        <dbReference type="ARBA" id="ARBA00023125"/>
    </source>
</evidence>
<dbReference type="SMART" id="SM00421">
    <property type="entry name" value="HTH_LUXR"/>
    <property type="match status" value="1"/>
</dbReference>
<gene>
    <name evidence="3" type="ORF">GTGU_02063</name>
</gene>
<evidence type="ECO:0000313" key="4">
    <source>
        <dbReference type="Proteomes" id="UP000028630"/>
    </source>
</evidence>
<reference evidence="4" key="1">
    <citation type="submission" date="2014-05" db="EMBL/GenBank/DDBJ databases">
        <title>ATOL: Assembling a taxonomically balanced genome-scale reconstruction of the evolutionary history of the Enterobacteriaceae.</title>
        <authorList>
            <person name="Plunkett G. III"/>
            <person name="Neeno-Eckwall E.C."/>
            <person name="Glasner J.D."/>
            <person name="Perna N.T."/>
        </authorList>
    </citation>
    <scope>NUCLEOTIDE SEQUENCE [LARGE SCALE GENOMIC DNA]</scope>
    <source>
        <strain evidence="4">ATCC 49490</strain>
    </source>
</reference>